<evidence type="ECO:0000256" key="6">
    <source>
        <dbReference type="ARBA" id="ARBA00023002"/>
    </source>
</evidence>
<name>A0A4V3R013_9SPHN</name>
<evidence type="ECO:0000256" key="3">
    <source>
        <dbReference type="ARBA" id="ARBA00022559"/>
    </source>
</evidence>
<feature type="domain" description="Catalase core" evidence="10">
    <location>
        <begin position="3"/>
        <end position="301"/>
    </location>
</feature>
<feature type="binding site" description="axial binding residue" evidence="9">
    <location>
        <position position="293"/>
    </location>
    <ligand>
        <name>heme</name>
        <dbReference type="ChEBI" id="CHEBI:30413"/>
    </ligand>
    <ligandPart>
        <name>Fe</name>
        <dbReference type="ChEBI" id="CHEBI:18248"/>
    </ligandPart>
</feature>
<dbReference type="AlphaFoldDB" id="A0A4V3R013"/>
<keyword evidence="12" id="KW-1185">Reference proteome</keyword>
<dbReference type="SUPFAM" id="SSF56634">
    <property type="entry name" value="Heme-dependent catalase-like"/>
    <property type="match status" value="1"/>
</dbReference>
<evidence type="ECO:0000256" key="2">
    <source>
        <dbReference type="ARBA" id="ARBA00012314"/>
    </source>
</evidence>
<dbReference type="Proteomes" id="UP000306147">
    <property type="component" value="Unassembled WGS sequence"/>
</dbReference>
<dbReference type="Pfam" id="PF00199">
    <property type="entry name" value="Catalase"/>
    <property type="match status" value="1"/>
</dbReference>
<dbReference type="PIRSF" id="PIRSF000296">
    <property type="entry name" value="SrpA"/>
    <property type="match status" value="1"/>
</dbReference>
<dbReference type="EMBL" id="SRXT01000001">
    <property type="protein sequence ID" value="TGX56292.1"/>
    <property type="molecule type" value="Genomic_DNA"/>
</dbReference>
<dbReference type="GO" id="GO:0046872">
    <property type="term" value="F:metal ion binding"/>
    <property type="evidence" value="ECO:0007669"/>
    <property type="project" value="UniProtKB-KW"/>
</dbReference>
<comment type="similarity">
    <text evidence="1">Belongs to the catalase family.</text>
</comment>
<dbReference type="OrthoDB" id="255727at2"/>
<dbReference type="InterPro" id="IPR020835">
    <property type="entry name" value="Catalase_sf"/>
</dbReference>
<protein>
    <recommendedName>
        <fullName evidence="2">catalase</fullName>
        <ecNumber evidence="2">1.11.1.6</ecNumber>
    </recommendedName>
</protein>
<evidence type="ECO:0000313" key="11">
    <source>
        <dbReference type="EMBL" id="TGX56292.1"/>
    </source>
</evidence>
<dbReference type="EC" id="1.11.1.6" evidence="2"/>
<dbReference type="GO" id="GO:0004096">
    <property type="term" value="F:catalase activity"/>
    <property type="evidence" value="ECO:0007669"/>
    <property type="project" value="InterPro"/>
</dbReference>
<keyword evidence="4 9" id="KW-0349">Heme</keyword>
<evidence type="ECO:0000256" key="9">
    <source>
        <dbReference type="PIRSR" id="PIRSR000296-2"/>
    </source>
</evidence>
<evidence type="ECO:0000313" key="12">
    <source>
        <dbReference type="Proteomes" id="UP000306147"/>
    </source>
</evidence>
<dbReference type="Gene3D" id="1.20.1280.120">
    <property type="match status" value="1"/>
</dbReference>
<dbReference type="GO" id="GO:0020037">
    <property type="term" value="F:heme binding"/>
    <property type="evidence" value="ECO:0007669"/>
    <property type="project" value="InterPro"/>
</dbReference>
<dbReference type="InterPro" id="IPR024168">
    <property type="entry name" value="Catalase_SrpA-type_pred"/>
</dbReference>
<gene>
    <name evidence="11" type="ORF">E5A73_00905</name>
</gene>
<evidence type="ECO:0000256" key="7">
    <source>
        <dbReference type="ARBA" id="ARBA00023004"/>
    </source>
</evidence>
<evidence type="ECO:0000256" key="5">
    <source>
        <dbReference type="ARBA" id="ARBA00022723"/>
    </source>
</evidence>
<keyword evidence="5 9" id="KW-0479">Metal-binding</keyword>
<dbReference type="PANTHER" id="PTHR11465:SF9">
    <property type="entry name" value="CATALASE"/>
    <property type="match status" value="1"/>
</dbReference>
<dbReference type="CDD" id="cd08153">
    <property type="entry name" value="srpA_like"/>
    <property type="match status" value="1"/>
</dbReference>
<dbReference type="Gene3D" id="2.40.180.10">
    <property type="entry name" value="Catalase core domain"/>
    <property type="match status" value="1"/>
</dbReference>
<keyword evidence="6" id="KW-0560">Oxidoreductase</keyword>
<dbReference type="InterPro" id="IPR018028">
    <property type="entry name" value="Catalase"/>
</dbReference>
<proteinExistence type="inferred from homology"/>
<dbReference type="GO" id="GO:0005737">
    <property type="term" value="C:cytoplasm"/>
    <property type="evidence" value="ECO:0007669"/>
    <property type="project" value="TreeGrafter"/>
</dbReference>
<dbReference type="GO" id="GO:0042542">
    <property type="term" value="P:response to hydrogen peroxide"/>
    <property type="evidence" value="ECO:0007669"/>
    <property type="project" value="TreeGrafter"/>
</dbReference>
<organism evidence="11 12">
    <name type="scientific">Sphingomonas gei</name>
    <dbReference type="NCBI Taxonomy" id="1395960"/>
    <lineage>
        <taxon>Bacteria</taxon>
        <taxon>Pseudomonadati</taxon>
        <taxon>Pseudomonadota</taxon>
        <taxon>Alphaproteobacteria</taxon>
        <taxon>Sphingomonadales</taxon>
        <taxon>Sphingomonadaceae</taxon>
        <taxon>Sphingomonas</taxon>
    </lineage>
</organism>
<sequence length="301" mass="32516">MPQRTPGHLVQDLHAAFGAHQARAVHTKGTILQGWFDPAPGGAALSSATLFRARVPVIVRFSDFTGIPDIPDTEKNAQPRGLAIKFLLPDGSNLDLVNHSFNGFPVSTAWEFGVLLRAIGASGPGAPKPTALDSFLATHPLAKQFLTTQTPPPASWATTAYFGVNAYQFTRPAGAPHPVRYRFVPEAGEHYLTDAELAQRGPNYLGEEIAQRVAKAPIRFTWFAQISETGDAIDNPAIAWPETRRLVKLGTITIDRLGPNTPLADRSLLFLPGTTTPGIAIADPMLTIRNAAYPVSFKERP</sequence>
<feature type="active site" evidence="8">
    <location>
        <position position="26"/>
    </location>
</feature>
<evidence type="ECO:0000259" key="10">
    <source>
        <dbReference type="SMART" id="SM01060"/>
    </source>
</evidence>
<accession>A0A4V3R013</accession>
<reference evidence="11 12" key="1">
    <citation type="submission" date="2019-04" db="EMBL/GenBank/DDBJ databases">
        <title>Sphingomonas psychrotolerans sp. nov., isolated from soil in the Tianshan Mountains, Xinjiang, China.</title>
        <authorList>
            <person name="Luo Y."/>
            <person name="Sheng H."/>
        </authorList>
    </citation>
    <scope>NUCLEOTIDE SEQUENCE [LARGE SCALE GENOMIC DNA]</scope>
    <source>
        <strain evidence="11 12">ZFGT-11</strain>
    </source>
</reference>
<dbReference type="PANTHER" id="PTHR11465">
    <property type="entry name" value="CATALASE"/>
    <property type="match status" value="1"/>
</dbReference>
<comment type="caution">
    <text evidence="11">The sequence shown here is derived from an EMBL/GenBank/DDBJ whole genome shotgun (WGS) entry which is preliminary data.</text>
</comment>
<keyword evidence="7 9" id="KW-0408">Iron</keyword>
<evidence type="ECO:0000256" key="1">
    <source>
        <dbReference type="ARBA" id="ARBA00005329"/>
    </source>
</evidence>
<dbReference type="InterPro" id="IPR011614">
    <property type="entry name" value="Catalase_core"/>
</dbReference>
<evidence type="ECO:0000256" key="4">
    <source>
        <dbReference type="ARBA" id="ARBA00022617"/>
    </source>
</evidence>
<dbReference type="GO" id="GO:0042744">
    <property type="term" value="P:hydrogen peroxide catabolic process"/>
    <property type="evidence" value="ECO:0007669"/>
    <property type="project" value="TreeGrafter"/>
</dbReference>
<dbReference type="PROSITE" id="PS51402">
    <property type="entry name" value="CATALASE_3"/>
    <property type="match status" value="1"/>
</dbReference>
<keyword evidence="3 11" id="KW-0575">Peroxidase</keyword>
<evidence type="ECO:0000256" key="8">
    <source>
        <dbReference type="PIRSR" id="PIRSR000296-1"/>
    </source>
</evidence>
<dbReference type="SMART" id="SM01060">
    <property type="entry name" value="Catalase"/>
    <property type="match status" value="1"/>
</dbReference>